<dbReference type="PANTHER" id="PTHR23232">
    <property type="entry name" value="KRAB DOMAIN C2H2 ZINC FINGER"/>
    <property type="match status" value="1"/>
</dbReference>
<dbReference type="STRING" id="56216.A0A1A6G0X0"/>
<dbReference type="Gene3D" id="6.10.140.140">
    <property type="match status" value="1"/>
</dbReference>
<evidence type="ECO:0000313" key="3">
    <source>
        <dbReference type="Proteomes" id="UP000092124"/>
    </source>
</evidence>
<proteinExistence type="predicted"/>
<evidence type="ECO:0000259" key="1">
    <source>
        <dbReference type="PROSITE" id="PS50805"/>
    </source>
</evidence>
<dbReference type="EMBL" id="LZPO01109043">
    <property type="protein sequence ID" value="OBS59047.1"/>
    <property type="molecule type" value="Genomic_DNA"/>
</dbReference>
<dbReference type="OrthoDB" id="9615950at2759"/>
<dbReference type="GO" id="GO:0006355">
    <property type="term" value="P:regulation of DNA-templated transcription"/>
    <property type="evidence" value="ECO:0007669"/>
    <property type="project" value="InterPro"/>
</dbReference>
<comment type="caution">
    <text evidence="2">The sequence shown here is derived from an EMBL/GenBank/DDBJ whole genome shotgun (WGS) entry which is preliminary data.</text>
</comment>
<dbReference type="SMART" id="SM00349">
    <property type="entry name" value="KRAB"/>
    <property type="match status" value="1"/>
</dbReference>
<protein>
    <recommendedName>
        <fullName evidence="1">KRAB domain-containing protein</fullName>
    </recommendedName>
</protein>
<dbReference type="CDD" id="cd07765">
    <property type="entry name" value="KRAB_A-box"/>
    <property type="match status" value="1"/>
</dbReference>
<dbReference type="InterPro" id="IPR036051">
    <property type="entry name" value="KRAB_dom_sf"/>
</dbReference>
<feature type="non-terminal residue" evidence="2">
    <location>
        <position position="66"/>
    </location>
</feature>
<evidence type="ECO:0000313" key="2">
    <source>
        <dbReference type="EMBL" id="OBS59047.1"/>
    </source>
</evidence>
<feature type="domain" description="KRAB" evidence="1">
    <location>
        <begin position="1"/>
        <end position="66"/>
    </location>
</feature>
<dbReference type="InterPro" id="IPR050169">
    <property type="entry name" value="Krueppel_C2H2_ZnF"/>
</dbReference>
<name>A0A1A6G0X0_NEOLE</name>
<dbReference type="AlphaFoldDB" id="A0A1A6G0X0"/>
<dbReference type="PROSITE" id="PS50805">
    <property type="entry name" value="KRAB"/>
    <property type="match status" value="1"/>
</dbReference>
<keyword evidence="3" id="KW-1185">Reference proteome</keyword>
<dbReference type="SUPFAM" id="SSF109640">
    <property type="entry name" value="KRAB domain (Kruppel-associated box)"/>
    <property type="match status" value="1"/>
</dbReference>
<reference evidence="2 3" key="1">
    <citation type="submission" date="2016-06" db="EMBL/GenBank/DDBJ databases">
        <title>The Draft Genome Sequence and Annotation of the Desert Woodrat Neotoma lepida.</title>
        <authorList>
            <person name="Campbell M."/>
            <person name="Oakeson K.F."/>
            <person name="Yandell M."/>
            <person name="Halpert J.R."/>
            <person name="Dearing D."/>
        </authorList>
    </citation>
    <scope>NUCLEOTIDE SEQUENCE [LARGE SCALE GENOMIC DNA]</scope>
    <source>
        <strain evidence="2">417</strain>
        <tissue evidence="2">Liver</tissue>
    </source>
</reference>
<dbReference type="Pfam" id="PF01352">
    <property type="entry name" value="KRAB"/>
    <property type="match status" value="1"/>
</dbReference>
<dbReference type="InterPro" id="IPR001909">
    <property type="entry name" value="KRAB"/>
</dbReference>
<accession>A0A1A6G0X0</accession>
<organism evidence="2 3">
    <name type="scientific">Neotoma lepida</name>
    <name type="common">Desert woodrat</name>
    <dbReference type="NCBI Taxonomy" id="56216"/>
    <lineage>
        <taxon>Eukaryota</taxon>
        <taxon>Metazoa</taxon>
        <taxon>Chordata</taxon>
        <taxon>Craniata</taxon>
        <taxon>Vertebrata</taxon>
        <taxon>Euteleostomi</taxon>
        <taxon>Mammalia</taxon>
        <taxon>Eutheria</taxon>
        <taxon>Euarchontoglires</taxon>
        <taxon>Glires</taxon>
        <taxon>Rodentia</taxon>
        <taxon>Myomorpha</taxon>
        <taxon>Muroidea</taxon>
        <taxon>Cricetidae</taxon>
        <taxon>Neotominae</taxon>
        <taxon>Neotoma</taxon>
    </lineage>
</organism>
<gene>
    <name evidence="2" type="ORF">A6R68_09828</name>
</gene>
<dbReference type="Proteomes" id="UP000092124">
    <property type="component" value="Unassembled WGS sequence"/>
</dbReference>
<sequence length="66" mass="7657">MAINFSKEEWECLDTTQRDLYREVMSENYSNLVSVGLSVSKPELVTYLEQNKEPLIVDTEEAEGRE</sequence>
<dbReference type="PANTHER" id="PTHR23232:SF150">
    <property type="entry name" value="ZINC FINGER PROTEIN 993-RELATED"/>
    <property type="match status" value="1"/>
</dbReference>